<dbReference type="OrthoDB" id="5735516at2"/>
<proteinExistence type="predicted"/>
<accession>A0A1S2VGX2</accession>
<organism evidence="1 2">
    <name type="scientific">Arsenicibacter rosenii</name>
    <dbReference type="NCBI Taxonomy" id="1750698"/>
    <lineage>
        <taxon>Bacteria</taxon>
        <taxon>Pseudomonadati</taxon>
        <taxon>Bacteroidota</taxon>
        <taxon>Cytophagia</taxon>
        <taxon>Cytophagales</taxon>
        <taxon>Spirosomataceae</taxon>
        <taxon>Arsenicibacter</taxon>
    </lineage>
</organism>
<dbReference type="Pfam" id="PF20420">
    <property type="entry name" value="DUF6702"/>
    <property type="match status" value="1"/>
</dbReference>
<dbReference type="InterPro" id="IPR046525">
    <property type="entry name" value="DUF6702"/>
</dbReference>
<reference evidence="1 2" key="1">
    <citation type="submission" date="2016-10" db="EMBL/GenBank/DDBJ databases">
        <title>Arsenicibacter rosenii gen. nov., sp. nov., an efficient arsenic-methylating bacterium isolated from an arsenic-contaminated paddy soil.</title>
        <authorList>
            <person name="Huang K."/>
        </authorList>
    </citation>
    <scope>NUCLEOTIDE SEQUENCE [LARGE SCALE GENOMIC DNA]</scope>
    <source>
        <strain evidence="1 2">SM-1</strain>
    </source>
</reference>
<name>A0A1S2VGX2_9BACT</name>
<keyword evidence="2" id="KW-1185">Reference proteome</keyword>
<evidence type="ECO:0000313" key="2">
    <source>
        <dbReference type="Proteomes" id="UP000181790"/>
    </source>
</evidence>
<comment type="caution">
    <text evidence="1">The sequence shown here is derived from an EMBL/GenBank/DDBJ whole genome shotgun (WGS) entry which is preliminary data.</text>
</comment>
<dbReference type="AlphaFoldDB" id="A0A1S2VGX2"/>
<dbReference type="Proteomes" id="UP000181790">
    <property type="component" value="Unassembled WGS sequence"/>
</dbReference>
<gene>
    <name evidence="1" type="ORF">BLX24_17105</name>
</gene>
<evidence type="ECO:0000313" key="1">
    <source>
        <dbReference type="EMBL" id="OIN57983.1"/>
    </source>
</evidence>
<dbReference type="EMBL" id="MORL01000009">
    <property type="protein sequence ID" value="OIN57983.1"/>
    <property type="molecule type" value="Genomic_DNA"/>
</dbReference>
<sequence>MTYNAKDKAFEISVRVFTDDFEKALTKENNGQKIHLADNDKNDPLIEKYIRKHIHFSTGQNQRKAYSYIGHETEADAQWLYLEMPFAEPFKGGQMQQDVLMELFDDQVNLVNLQYQNQKKTFIFRSKQPSQEINF</sequence>
<protein>
    <submittedName>
        <fullName evidence="1">Uncharacterized protein</fullName>
    </submittedName>
</protein>